<sequence length="277" mass="31097">MSNSKISTSVRFNAPENRLTGRPKDRGVESFSVCAGCKNTVYCSKQCQVASWPVHKVTCGLSQTTLSGKSEFVLKASGFIQWYVRSSSITFPYRQLPLAALTKRVHGRITSHSEILCHAAICALNLGYMPTNVDTYLLVIGFKERPDAAARSRRDRFVPTCGFRSTFDNAKAMLRPSKPLSDKDMTMGLKQSRLSHEAVKRNGGFGVITLLLILRDGVQHVHSYSFPKGDTAWIAQQAEDWGEDWLERLKMALEYPVLRQGFLRHYKFPPIRPPATP</sequence>
<comment type="caution">
    <text evidence="6">The sequence shown here is derived from an EMBL/GenBank/DDBJ whole genome shotgun (WGS) entry which is preliminary data.</text>
</comment>
<keyword evidence="7" id="KW-1185">Reference proteome</keyword>
<keyword evidence="2 4" id="KW-0863">Zinc-finger</keyword>
<dbReference type="AlphaFoldDB" id="A0A4Y9Z6Z7"/>
<evidence type="ECO:0000313" key="7">
    <source>
        <dbReference type="Proteomes" id="UP000298327"/>
    </source>
</evidence>
<dbReference type="InterPro" id="IPR002893">
    <property type="entry name" value="Znf_MYND"/>
</dbReference>
<dbReference type="OrthoDB" id="5231159at2759"/>
<dbReference type="Pfam" id="PF01753">
    <property type="entry name" value="zf-MYND"/>
    <property type="match status" value="1"/>
</dbReference>
<dbReference type="Proteomes" id="UP000298327">
    <property type="component" value="Unassembled WGS sequence"/>
</dbReference>
<evidence type="ECO:0000259" key="5">
    <source>
        <dbReference type="PROSITE" id="PS50865"/>
    </source>
</evidence>
<dbReference type="Gene3D" id="6.10.140.2220">
    <property type="match status" value="1"/>
</dbReference>
<proteinExistence type="predicted"/>
<organism evidence="6 7">
    <name type="scientific">Dentipellis fragilis</name>
    <dbReference type="NCBI Taxonomy" id="205917"/>
    <lineage>
        <taxon>Eukaryota</taxon>
        <taxon>Fungi</taxon>
        <taxon>Dikarya</taxon>
        <taxon>Basidiomycota</taxon>
        <taxon>Agaricomycotina</taxon>
        <taxon>Agaricomycetes</taxon>
        <taxon>Russulales</taxon>
        <taxon>Hericiaceae</taxon>
        <taxon>Dentipellis</taxon>
    </lineage>
</organism>
<keyword evidence="1" id="KW-0479">Metal-binding</keyword>
<evidence type="ECO:0000256" key="3">
    <source>
        <dbReference type="ARBA" id="ARBA00022833"/>
    </source>
</evidence>
<evidence type="ECO:0000313" key="6">
    <source>
        <dbReference type="EMBL" id="TFY69807.1"/>
    </source>
</evidence>
<accession>A0A4Y9Z6Z7</accession>
<name>A0A4Y9Z6Z7_9AGAM</name>
<dbReference type="PROSITE" id="PS50865">
    <property type="entry name" value="ZF_MYND_2"/>
    <property type="match status" value="1"/>
</dbReference>
<protein>
    <recommendedName>
        <fullName evidence="5">MYND-type domain-containing protein</fullName>
    </recommendedName>
</protein>
<evidence type="ECO:0000256" key="2">
    <source>
        <dbReference type="ARBA" id="ARBA00022771"/>
    </source>
</evidence>
<evidence type="ECO:0000256" key="1">
    <source>
        <dbReference type="ARBA" id="ARBA00022723"/>
    </source>
</evidence>
<gene>
    <name evidence="6" type="ORF">EVG20_g2992</name>
</gene>
<dbReference type="SUPFAM" id="SSF144232">
    <property type="entry name" value="HIT/MYND zinc finger-like"/>
    <property type="match status" value="1"/>
</dbReference>
<keyword evidence="3" id="KW-0862">Zinc</keyword>
<reference evidence="6 7" key="1">
    <citation type="submission" date="2019-02" db="EMBL/GenBank/DDBJ databases">
        <title>Genome sequencing of the rare red list fungi Dentipellis fragilis.</title>
        <authorList>
            <person name="Buettner E."/>
            <person name="Kellner H."/>
        </authorList>
    </citation>
    <scope>NUCLEOTIDE SEQUENCE [LARGE SCALE GENOMIC DNA]</scope>
    <source>
        <strain evidence="6 7">DSM 105465</strain>
    </source>
</reference>
<feature type="domain" description="MYND-type" evidence="5">
    <location>
        <begin position="17"/>
        <end position="59"/>
    </location>
</feature>
<dbReference type="EMBL" id="SEOQ01000127">
    <property type="protein sequence ID" value="TFY69807.1"/>
    <property type="molecule type" value="Genomic_DNA"/>
</dbReference>
<dbReference type="GO" id="GO:0008270">
    <property type="term" value="F:zinc ion binding"/>
    <property type="evidence" value="ECO:0007669"/>
    <property type="project" value="UniProtKB-KW"/>
</dbReference>
<evidence type="ECO:0000256" key="4">
    <source>
        <dbReference type="PROSITE-ProRule" id="PRU00134"/>
    </source>
</evidence>